<dbReference type="AlphaFoldDB" id="A0A1F7FIJ9"/>
<organism evidence="1 2">
    <name type="scientific">Candidatus Raymondbacteria bacterium RIFOXYD12_FULL_49_13</name>
    <dbReference type="NCBI Taxonomy" id="1817890"/>
    <lineage>
        <taxon>Bacteria</taxon>
        <taxon>Raymondiibacteriota</taxon>
    </lineage>
</organism>
<protein>
    <submittedName>
        <fullName evidence="1">Uncharacterized protein</fullName>
    </submittedName>
</protein>
<dbReference type="Proteomes" id="UP000179243">
    <property type="component" value="Unassembled WGS sequence"/>
</dbReference>
<reference evidence="1 2" key="1">
    <citation type="journal article" date="2016" name="Nat. Commun.">
        <title>Thousands of microbial genomes shed light on interconnected biogeochemical processes in an aquifer system.</title>
        <authorList>
            <person name="Anantharaman K."/>
            <person name="Brown C.T."/>
            <person name="Hug L.A."/>
            <person name="Sharon I."/>
            <person name="Castelle C.J."/>
            <person name="Probst A.J."/>
            <person name="Thomas B.C."/>
            <person name="Singh A."/>
            <person name="Wilkins M.J."/>
            <person name="Karaoz U."/>
            <person name="Brodie E.L."/>
            <person name="Williams K.H."/>
            <person name="Hubbard S.S."/>
            <person name="Banfield J.F."/>
        </authorList>
    </citation>
    <scope>NUCLEOTIDE SEQUENCE [LARGE SCALE GENOMIC DNA]</scope>
</reference>
<comment type="caution">
    <text evidence="1">The sequence shown here is derived from an EMBL/GenBank/DDBJ whole genome shotgun (WGS) entry which is preliminary data.</text>
</comment>
<gene>
    <name evidence="1" type="ORF">A2519_11860</name>
</gene>
<proteinExistence type="predicted"/>
<accession>A0A1F7FIJ9</accession>
<sequence length="76" mass="8751">MFFEYIDYCNEFRGKQIRRIGTNHIDFHDNKRNGGGNERGVPVVPGQHLPPAYHSKHRSSYQFTCIDQGQELTLAG</sequence>
<name>A0A1F7FIJ9_UNCRA</name>
<dbReference type="EMBL" id="MFYX01000031">
    <property type="protein sequence ID" value="OGK06448.1"/>
    <property type="molecule type" value="Genomic_DNA"/>
</dbReference>
<evidence type="ECO:0000313" key="2">
    <source>
        <dbReference type="Proteomes" id="UP000179243"/>
    </source>
</evidence>
<evidence type="ECO:0000313" key="1">
    <source>
        <dbReference type="EMBL" id="OGK06448.1"/>
    </source>
</evidence>